<dbReference type="InterPro" id="IPR012347">
    <property type="entry name" value="Ferritin-like"/>
</dbReference>
<feature type="non-terminal residue" evidence="1">
    <location>
        <position position="1"/>
    </location>
</feature>
<gene>
    <name evidence="1" type="ORF">S03H2_60704</name>
</gene>
<dbReference type="Gene3D" id="1.20.1260.10">
    <property type="match status" value="1"/>
</dbReference>
<evidence type="ECO:0000313" key="1">
    <source>
        <dbReference type="EMBL" id="GAH78002.1"/>
    </source>
</evidence>
<dbReference type="InterPro" id="IPR009078">
    <property type="entry name" value="Ferritin-like_SF"/>
</dbReference>
<organism evidence="1">
    <name type="scientific">marine sediment metagenome</name>
    <dbReference type="NCBI Taxonomy" id="412755"/>
    <lineage>
        <taxon>unclassified sequences</taxon>
        <taxon>metagenomes</taxon>
        <taxon>ecological metagenomes</taxon>
    </lineage>
</organism>
<sequence length="120" mass="13695">VWVCKICGEAYISTTNKPARCPFCGAYEKYLVDSKEYDDTGDWDVELNETDKANAEKALGVEVSNALFYKCSAKKVKEIDGKKLFKILAKVESEHASVWKKILKLDKIKWELPINYVLLL</sequence>
<dbReference type="SUPFAM" id="SSF57802">
    <property type="entry name" value="Rubredoxin-like"/>
    <property type="match status" value="1"/>
</dbReference>
<comment type="caution">
    <text evidence="1">The sequence shown here is derived from an EMBL/GenBank/DDBJ whole genome shotgun (WGS) entry which is preliminary data.</text>
</comment>
<accession>X1I8K5</accession>
<proteinExistence type="predicted"/>
<name>X1I8K5_9ZZZZ</name>
<dbReference type="EMBL" id="BARU01039141">
    <property type="protein sequence ID" value="GAH78002.1"/>
    <property type="molecule type" value="Genomic_DNA"/>
</dbReference>
<dbReference type="AlphaFoldDB" id="X1I8K5"/>
<reference evidence="1" key="1">
    <citation type="journal article" date="2014" name="Front. Microbiol.">
        <title>High frequency of phylogenetically diverse reductive dehalogenase-homologous genes in deep subseafloor sedimentary metagenomes.</title>
        <authorList>
            <person name="Kawai M."/>
            <person name="Futagami T."/>
            <person name="Toyoda A."/>
            <person name="Takaki Y."/>
            <person name="Nishi S."/>
            <person name="Hori S."/>
            <person name="Arai W."/>
            <person name="Tsubouchi T."/>
            <person name="Morono Y."/>
            <person name="Uchiyama I."/>
            <person name="Ito T."/>
            <person name="Fujiyama A."/>
            <person name="Inagaki F."/>
            <person name="Takami H."/>
        </authorList>
    </citation>
    <scope>NUCLEOTIDE SEQUENCE</scope>
    <source>
        <strain evidence="1">Expedition CK06-06</strain>
    </source>
</reference>
<dbReference type="Gene3D" id="2.20.28.10">
    <property type="match status" value="1"/>
</dbReference>
<protein>
    <submittedName>
        <fullName evidence="1">Uncharacterized protein</fullName>
    </submittedName>
</protein>
<dbReference type="SUPFAM" id="SSF47240">
    <property type="entry name" value="Ferritin-like"/>
    <property type="match status" value="1"/>
</dbReference>